<protein>
    <submittedName>
        <fullName evidence="1">Crp/Fnr family transcriptional regulator</fullName>
    </submittedName>
</protein>
<evidence type="ECO:0000313" key="2">
    <source>
        <dbReference type="Proteomes" id="UP000535908"/>
    </source>
</evidence>
<evidence type="ECO:0000313" key="1">
    <source>
        <dbReference type="EMBL" id="MBC1937002.1"/>
    </source>
</evidence>
<organism evidence="1 2">
    <name type="scientific">Listeria grandensis</name>
    <dbReference type="NCBI Taxonomy" id="1494963"/>
    <lineage>
        <taxon>Bacteria</taxon>
        <taxon>Bacillati</taxon>
        <taxon>Bacillota</taxon>
        <taxon>Bacilli</taxon>
        <taxon>Bacillales</taxon>
        <taxon>Listeriaceae</taxon>
        <taxon>Listeria</taxon>
    </lineage>
</organism>
<accession>A0A7X0Y4S4</accession>
<dbReference type="InterPro" id="IPR036390">
    <property type="entry name" value="WH_DNA-bd_sf"/>
</dbReference>
<proteinExistence type="predicted"/>
<dbReference type="Proteomes" id="UP000535908">
    <property type="component" value="Unassembled WGS sequence"/>
</dbReference>
<dbReference type="InterPro" id="IPR014710">
    <property type="entry name" value="RmlC-like_jellyroll"/>
</dbReference>
<sequence length="191" mass="21937">MITNHNPVISLKKGDIIQSYGEYTILQGHILCRTGKHLIKIVQSGPFIVTEENFIGKLVQYQVRDNVRIARHPIVSTTDFLQKQGEAQQEMMQFFVRQLDIYTLPAKKRIMAFLFRMACDIGVFQLGDCYVPAILTQSEIARYAHCTREYLNGVRQDLIKDGWLVPGKKWILLDWARWEAYISGLTGGKST</sequence>
<dbReference type="EMBL" id="JAARWN010000012">
    <property type="protein sequence ID" value="MBC1937002.1"/>
    <property type="molecule type" value="Genomic_DNA"/>
</dbReference>
<dbReference type="RefSeq" id="WP_185410574.1">
    <property type="nucleotide sequence ID" value="NZ_JAARRE010000009.1"/>
</dbReference>
<dbReference type="Gene3D" id="2.60.120.10">
    <property type="entry name" value="Jelly Rolls"/>
    <property type="match status" value="1"/>
</dbReference>
<comment type="caution">
    <text evidence="1">The sequence shown here is derived from an EMBL/GenBank/DDBJ whole genome shotgun (WGS) entry which is preliminary data.</text>
</comment>
<dbReference type="SUPFAM" id="SSF46785">
    <property type="entry name" value="Winged helix' DNA-binding domain"/>
    <property type="match status" value="1"/>
</dbReference>
<reference evidence="1 2" key="1">
    <citation type="submission" date="2020-03" db="EMBL/GenBank/DDBJ databases">
        <title>Soil Listeria distribution.</title>
        <authorList>
            <person name="Liao J."/>
            <person name="Wiedmann M."/>
        </authorList>
    </citation>
    <scope>NUCLEOTIDE SEQUENCE [LARGE SCALE GENOMIC DNA]</scope>
    <source>
        <strain evidence="1 2">FSL L7-0741</strain>
    </source>
</reference>
<dbReference type="AlphaFoldDB" id="A0A7X0Y4S4"/>
<gene>
    <name evidence="1" type="ORF">HCA69_11530</name>
</gene>
<name>A0A7X0Y4S4_9LIST</name>